<comment type="caution">
    <text evidence="1">The sequence shown here is derived from an EMBL/GenBank/DDBJ whole genome shotgun (WGS) entry which is preliminary data.</text>
</comment>
<sequence>METQFIEDSLLSLVVLTVNGLWNNQKVNSFQDVEILCHSNKARTFVSAVKEAPKFPSPTLPPSSACICRSTRKLLSALLRCTTAKSTDAHLLTLYSMRLSADNKLKSS</sequence>
<dbReference type="EMBL" id="CAJHJT010000001">
    <property type="protein sequence ID" value="CAD6991338.1"/>
    <property type="molecule type" value="Genomic_DNA"/>
</dbReference>
<evidence type="ECO:0000313" key="1">
    <source>
        <dbReference type="EMBL" id="CAD6991338.1"/>
    </source>
</evidence>
<dbReference type="Proteomes" id="UP000606786">
    <property type="component" value="Unassembled WGS sequence"/>
</dbReference>
<keyword evidence="2" id="KW-1185">Reference proteome</keyword>
<name>A0A811TYW3_CERCA</name>
<organism evidence="1 2">
    <name type="scientific">Ceratitis capitata</name>
    <name type="common">Mediterranean fruit fly</name>
    <name type="synonym">Tephritis capitata</name>
    <dbReference type="NCBI Taxonomy" id="7213"/>
    <lineage>
        <taxon>Eukaryota</taxon>
        <taxon>Metazoa</taxon>
        <taxon>Ecdysozoa</taxon>
        <taxon>Arthropoda</taxon>
        <taxon>Hexapoda</taxon>
        <taxon>Insecta</taxon>
        <taxon>Pterygota</taxon>
        <taxon>Neoptera</taxon>
        <taxon>Endopterygota</taxon>
        <taxon>Diptera</taxon>
        <taxon>Brachycera</taxon>
        <taxon>Muscomorpha</taxon>
        <taxon>Tephritoidea</taxon>
        <taxon>Tephritidae</taxon>
        <taxon>Ceratitis</taxon>
        <taxon>Ceratitis</taxon>
    </lineage>
</organism>
<reference evidence="1" key="1">
    <citation type="submission" date="2020-11" db="EMBL/GenBank/DDBJ databases">
        <authorList>
            <person name="Whitehead M."/>
        </authorList>
    </citation>
    <scope>NUCLEOTIDE SEQUENCE</scope>
    <source>
        <strain evidence="1">EGII</strain>
    </source>
</reference>
<accession>A0A811TYW3</accession>
<protein>
    <submittedName>
        <fullName evidence="1">(Mediterranean fruit fly) hypothetical protein</fullName>
    </submittedName>
</protein>
<dbReference type="AlphaFoldDB" id="A0A811TYW3"/>
<evidence type="ECO:0000313" key="2">
    <source>
        <dbReference type="Proteomes" id="UP000606786"/>
    </source>
</evidence>
<gene>
    <name evidence="1" type="ORF">CCAP1982_LOCUS267</name>
</gene>
<proteinExistence type="predicted"/>